<evidence type="ECO:0000256" key="1">
    <source>
        <dbReference type="SAM" id="Phobius"/>
    </source>
</evidence>
<evidence type="ECO:0000313" key="2">
    <source>
        <dbReference type="EMBL" id="QJX80768.1"/>
    </source>
</evidence>
<keyword evidence="1" id="KW-1133">Transmembrane helix</keyword>
<dbReference type="AlphaFoldDB" id="A0A6M6E8M0"/>
<protein>
    <submittedName>
        <fullName evidence="2">Uncharacterized protein</fullName>
    </submittedName>
</protein>
<accession>A0A6M6E8M0</accession>
<dbReference type="Proteomes" id="UP000501076">
    <property type="component" value="Plasmid pFDU301A"/>
</dbReference>
<evidence type="ECO:0000313" key="3">
    <source>
        <dbReference type="Proteomes" id="UP000501076"/>
    </source>
</evidence>
<organism evidence="2 3">
    <name type="scientific">Priestia megaterium</name>
    <name type="common">Bacillus megaterium</name>
    <dbReference type="NCBI Taxonomy" id="1404"/>
    <lineage>
        <taxon>Bacteria</taxon>
        <taxon>Bacillati</taxon>
        <taxon>Bacillota</taxon>
        <taxon>Bacilli</taxon>
        <taxon>Bacillales</taxon>
        <taxon>Bacillaceae</taxon>
        <taxon>Priestia</taxon>
    </lineage>
</organism>
<proteinExistence type="predicted"/>
<geneLocation type="plasmid" evidence="3">
    <name>pfdu301a</name>
</geneLocation>
<gene>
    <name evidence="2" type="ORF">FDZ14_32270</name>
</gene>
<name>A0A6M6E8M0_PRIMG</name>
<feature type="transmembrane region" description="Helical" evidence="1">
    <location>
        <begin position="77"/>
        <end position="94"/>
    </location>
</feature>
<feature type="transmembrane region" description="Helical" evidence="1">
    <location>
        <begin position="47"/>
        <end position="65"/>
    </location>
</feature>
<sequence>MKKIVFGIIKSILLLIGLIIALVGWFISLAFVFVAVINGDVMEVKNILFLILAYFFSTFGGYLMYKTDTPAYLDDSVVISLLVNLIFGFSFLVFDKIISLVTKGKVSFM</sequence>
<dbReference type="EMBL" id="CP045273">
    <property type="protein sequence ID" value="QJX80768.1"/>
    <property type="molecule type" value="Genomic_DNA"/>
</dbReference>
<feature type="transmembrane region" description="Helical" evidence="1">
    <location>
        <begin position="12"/>
        <end position="35"/>
    </location>
</feature>
<keyword evidence="1" id="KW-0812">Transmembrane</keyword>
<reference evidence="2 3" key="1">
    <citation type="submission" date="2019-10" db="EMBL/GenBank/DDBJ databases">
        <title>Complete genome sequences for adaption low water activity.</title>
        <authorList>
            <person name="Zhao L."/>
            <person name="Zhong J."/>
        </authorList>
    </citation>
    <scope>NUCLEOTIDE SEQUENCE [LARGE SCALE GENOMIC DNA]</scope>
    <source>
        <strain evidence="2 3">FDU301</strain>
        <plasmid evidence="3">pfdu301a</plasmid>
    </source>
</reference>
<keyword evidence="1" id="KW-0472">Membrane</keyword>
<keyword evidence="2" id="KW-0614">Plasmid</keyword>
<dbReference type="RefSeq" id="WP_171778765.1">
    <property type="nucleotide sequence ID" value="NZ_CP045273.1"/>
</dbReference>